<dbReference type="EMBL" id="QQAH01000006">
    <property type="protein sequence ID" value="RDD82227.1"/>
    <property type="molecule type" value="Genomic_DNA"/>
</dbReference>
<protein>
    <submittedName>
        <fullName evidence="2">Phasin family protein</fullName>
    </submittedName>
</protein>
<organism evidence="2 3">
    <name type="scientific">Dyella tabacisoli</name>
    <dbReference type="NCBI Taxonomy" id="2282381"/>
    <lineage>
        <taxon>Bacteria</taxon>
        <taxon>Pseudomonadati</taxon>
        <taxon>Pseudomonadota</taxon>
        <taxon>Gammaproteobacteria</taxon>
        <taxon>Lysobacterales</taxon>
        <taxon>Rhodanobacteraceae</taxon>
        <taxon>Dyella</taxon>
    </lineage>
</organism>
<dbReference type="Pfam" id="PF09361">
    <property type="entry name" value="Phasin_2"/>
    <property type="match status" value="1"/>
</dbReference>
<dbReference type="OrthoDB" id="6058047at2"/>
<dbReference type="InterPro" id="IPR018968">
    <property type="entry name" value="Phasin"/>
</dbReference>
<name>A0A369UP25_9GAMM</name>
<proteinExistence type="predicted"/>
<evidence type="ECO:0000313" key="2">
    <source>
        <dbReference type="EMBL" id="RDD82227.1"/>
    </source>
</evidence>
<gene>
    <name evidence="2" type="ORF">DVJ77_07320</name>
</gene>
<comment type="caution">
    <text evidence="2">The sequence shown here is derived from an EMBL/GenBank/DDBJ whole genome shotgun (WGS) entry which is preliminary data.</text>
</comment>
<evidence type="ECO:0000313" key="3">
    <source>
        <dbReference type="Proteomes" id="UP000253782"/>
    </source>
</evidence>
<sequence length="130" mass="13932">MTQQINSQVFAYTKQLTDSAFKAQSLVLKSLEKFAELQLSALEKQGQATTHFITEALETRDADGLRSLWEKGASLNRENAERAVAVTQEIIAVTQKTAESLNALAQEQQQAANDAVAAPAAAAKKAAAAK</sequence>
<dbReference type="AlphaFoldDB" id="A0A369UP25"/>
<reference evidence="2 3" key="1">
    <citation type="submission" date="2018-07" db="EMBL/GenBank/DDBJ databases">
        <title>Dyella tabacisoli L4-6T, whole genome shotgun sequence.</title>
        <authorList>
            <person name="Zhou X.-K."/>
            <person name="Li W.-J."/>
            <person name="Duan Y.-Q."/>
        </authorList>
    </citation>
    <scope>NUCLEOTIDE SEQUENCE [LARGE SCALE GENOMIC DNA]</scope>
    <source>
        <strain evidence="2 3">L4-6</strain>
    </source>
</reference>
<feature type="domain" description="Phasin" evidence="1">
    <location>
        <begin position="8"/>
        <end position="101"/>
    </location>
</feature>
<keyword evidence="3" id="KW-1185">Reference proteome</keyword>
<accession>A0A369UP25</accession>
<dbReference type="Proteomes" id="UP000253782">
    <property type="component" value="Unassembled WGS sequence"/>
</dbReference>
<evidence type="ECO:0000259" key="1">
    <source>
        <dbReference type="Pfam" id="PF09361"/>
    </source>
</evidence>